<dbReference type="RefSeq" id="WP_228118590.1">
    <property type="nucleotide sequence ID" value="NZ_BARC01000002.1"/>
</dbReference>
<gene>
    <name evidence="3" type="ORF">GWA01_21550</name>
</gene>
<keyword evidence="1" id="KW-0472">Membrane</keyword>
<proteinExistence type="predicted"/>
<keyword evidence="1" id="KW-1133">Transmembrane helix</keyword>
<keyword evidence="4" id="KW-1185">Reference proteome</keyword>
<evidence type="ECO:0000256" key="1">
    <source>
        <dbReference type="SAM" id="Phobius"/>
    </source>
</evidence>
<dbReference type="Pfam" id="PF02517">
    <property type="entry name" value="Rce1-like"/>
    <property type="match status" value="1"/>
</dbReference>
<accession>A0A511B1Q0</accession>
<protein>
    <recommendedName>
        <fullName evidence="2">CAAX prenyl protease 2/Lysostaphin resistance protein A-like domain-containing protein</fullName>
    </recommendedName>
</protein>
<feature type="transmembrane region" description="Helical" evidence="1">
    <location>
        <begin position="207"/>
        <end position="230"/>
    </location>
</feature>
<feature type="transmembrane region" description="Helical" evidence="1">
    <location>
        <begin position="87"/>
        <end position="110"/>
    </location>
</feature>
<feature type="transmembrane region" description="Helical" evidence="1">
    <location>
        <begin position="43"/>
        <end position="66"/>
    </location>
</feature>
<dbReference type="AlphaFoldDB" id="A0A511B1Q0"/>
<dbReference type="EMBL" id="BJUZ01000003">
    <property type="protein sequence ID" value="GEK94385.1"/>
    <property type="molecule type" value="Genomic_DNA"/>
</dbReference>
<dbReference type="Proteomes" id="UP000321230">
    <property type="component" value="Unassembled WGS sequence"/>
</dbReference>
<organism evidence="3 4">
    <name type="scientific">Gluconobacter wancherniae NBRC 103581</name>
    <dbReference type="NCBI Taxonomy" id="656744"/>
    <lineage>
        <taxon>Bacteria</taxon>
        <taxon>Pseudomonadati</taxon>
        <taxon>Pseudomonadota</taxon>
        <taxon>Alphaproteobacteria</taxon>
        <taxon>Acetobacterales</taxon>
        <taxon>Acetobacteraceae</taxon>
        <taxon>Gluconobacter</taxon>
    </lineage>
</organism>
<comment type="caution">
    <text evidence="3">The sequence shown here is derived from an EMBL/GenBank/DDBJ whole genome shotgun (WGS) entry which is preliminary data.</text>
</comment>
<dbReference type="GO" id="GO:0080120">
    <property type="term" value="P:CAAX-box protein maturation"/>
    <property type="evidence" value="ECO:0007669"/>
    <property type="project" value="UniProtKB-ARBA"/>
</dbReference>
<feature type="transmembrane region" description="Helical" evidence="1">
    <location>
        <begin position="166"/>
        <end position="187"/>
    </location>
</feature>
<reference evidence="3 4" key="1">
    <citation type="submission" date="2019-07" db="EMBL/GenBank/DDBJ databases">
        <title>Whole genome shotgun sequence of Gluconobacter wancherniae NBRC 103581.</title>
        <authorList>
            <person name="Hosoyama A."/>
            <person name="Uohara A."/>
            <person name="Ohji S."/>
            <person name="Ichikawa N."/>
        </authorList>
    </citation>
    <scope>NUCLEOTIDE SEQUENCE [LARGE SCALE GENOMIC DNA]</scope>
    <source>
        <strain evidence="3 4">NBRC 103581</strain>
    </source>
</reference>
<evidence type="ECO:0000313" key="4">
    <source>
        <dbReference type="Proteomes" id="UP000321230"/>
    </source>
</evidence>
<dbReference type="InterPro" id="IPR003675">
    <property type="entry name" value="Rce1/LyrA-like_dom"/>
</dbReference>
<evidence type="ECO:0000259" key="2">
    <source>
        <dbReference type="Pfam" id="PF02517"/>
    </source>
</evidence>
<name>A0A511B1Q0_9PROT</name>
<evidence type="ECO:0000313" key="3">
    <source>
        <dbReference type="EMBL" id="GEK94385.1"/>
    </source>
</evidence>
<dbReference type="GO" id="GO:0004175">
    <property type="term" value="F:endopeptidase activity"/>
    <property type="evidence" value="ECO:0007669"/>
    <property type="project" value="UniProtKB-ARBA"/>
</dbReference>
<keyword evidence="1" id="KW-0812">Transmembrane</keyword>
<feature type="domain" description="CAAX prenyl protease 2/Lysostaphin resistance protein A-like" evidence="2">
    <location>
        <begin position="138"/>
        <end position="225"/>
    </location>
</feature>
<sequence>MTIILPVWIAFLLAACAIRARKSAREWQNFKATHQTRERQRFYRRWLLEGVVLLDFGSIITIVLLHEKTSSWPYLTLPLSGQLVPEIEISGAFVAGLLSGLAILLLGLWLNFKFRQKSLNVTLGDFESLIPRTRKEAGLALLLCLNAGIGEELFFRFALPLLIARFSSSLIAGAIASTALFGLMHWYQGCKGILATTFLGAVFMTRALHGTSLPALMVVHALIDIFGLFVRPAVSGKFSRRAAQPSS</sequence>